<dbReference type="InterPro" id="IPR050391">
    <property type="entry name" value="Mito_Metabolite_Transporter"/>
</dbReference>
<proteinExistence type="inferred from homology"/>
<name>A0ABR0CA59_PURLI</name>
<evidence type="ECO:0000256" key="8">
    <source>
        <dbReference type="ARBA" id="ARBA00023136"/>
    </source>
</evidence>
<dbReference type="SUPFAM" id="SSF103506">
    <property type="entry name" value="Mitochondrial carrier"/>
    <property type="match status" value="1"/>
</dbReference>
<sequence>MGLNSVPAPANYPNWGAPLPATSDGMSRGSACVRRHRPLLLRAELPPIPPRHPPPPQATPRPPHVRWSVPPGRSSDAGRLPQGDHNCPPSRLVNAQSREFGERETRTMASKTKEPFWLGGAAACMAVCFTHPLDQTKYRMQVLKSSDSMLRTMSRLAARDGIPSLWAGLSASILRQGTYSTARFGIHAALSTSLLQRSGRETLPLSWNVACAGLAGGLAGLIGNPTEVVLVRMCADGAKPPQDRFRYSNALVGLARVWSDEGARAFTKGIAPNVARSILMNVSQIATYASAKQYLVQSARRRDDIATHVLASFAAGTVATTLCAPADVLKSRMQSSAGKDGLFQVIRTGLREEGPRFLMKGWTPAWLRLTPHTVLTFVFMEQLRNLTQIQLFSRERATSKL</sequence>
<keyword evidence="6" id="KW-0496">Mitochondrion</keyword>
<keyword evidence="4 9" id="KW-0812">Transmembrane</keyword>
<evidence type="ECO:0000313" key="13">
    <source>
        <dbReference type="Proteomes" id="UP001287286"/>
    </source>
</evidence>
<keyword evidence="6" id="KW-0999">Mitochondrion inner membrane</keyword>
<keyword evidence="7" id="KW-1133">Transmembrane helix</keyword>
<keyword evidence="3 10" id="KW-0813">Transport</keyword>
<evidence type="ECO:0000256" key="1">
    <source>
        <dbReference type="ARBA" id="ARBA00004141"/>
    </source>
</evidence>
<comment type="caution">
    <text evidence="12">The sequence shown here is derived from an EMBL/GenBank/DDBJ whole genome shotgun (WGS) entry which is preliminary data.</text>
</comment>
<dbReference type="Pfam" id="PF00153">
    <property type="entry name" value="Mito_carr"/>
    <property type="match status" value="3"/>
</dbReference>
<evidence type="ECO:0000256" key="7">
    <source>
        <dbReference type="ARBA" id="ARBA00022989"/>
    </source>
</evidence>
<comment type="similarity">
    <text evidence="2 10">Belongs to the mitochondrial carrier (TC 2.A.29) family.</text>
</comment>
<dbReference type="Proteomes" id="UP001287286">
    <property type="component" value="Unassembled WGS sequence"/>
</dbReference>
<evidence type="ECO:0000256" key="4">
    <source>
        <dbReference type="ARBA" id="ARBA00022692"/>
    </source>
</evidence>
<evidence type="ECO:0000256" key="11">
    <source>
        <dbReference type="SAM" id="MobiDB-lite"/>
    </source>
</evidence>
<reference evidence="12 13" key="1">
    <citation type="journal article" date="2024" name="Microbiol. Resour. Announc.">
        <title>Genome annotations for the ascomycete fungi Trichoderma harzianum, Trichoderma aggressivum, and Purpureocillium lilacinum.</title>
        <authorList>
            <person name="Beijen E.P.W."/>
            <person name="Ohm R.A."/>
        </authorList>
    </citation>
    <scope>NUCLEOTIDE SEQUENCE [LARGE SCALE GENOMIC DNA]</scope>
    <source>
        <strain evidence="12 13">CBS 150709</strain>
    </source>
</reference>
<evidence type="ECO:0008006" key="14">
    <source>
        <dbReference type="Google" id="ProtNLM"/>
    </source>
</evidence>
<dbReference type="PROSITE" id="PS50920">
    <property type="entry name" value="SOLCAR"/>
    <property type="match status" value="3"/>
</dbReference>
<evidence type="ECO:0000256" key="9">
    <source>
        <dbReference type="PROSITE-ProRule" id="PRU00282"/>
    </source>
</evidence>
<organism evidence="12 13">
    <name type="scientific">Purpureocillium lilacinum</name>
    <name type="common">Paecilomyces lilacinus</name>
    <dbReference type="NCBI Taxonomy" id="33203"/>
    <lineage>
        <taxon>Eukaryota</taxon>
        <taxon>Fungi</taxon>
        <taxon>Dikarya</taxon>
        <taxon>Ascomycota</taxon>
        <taxon>Pezizomycotina</taxon>
        <taxon>Sordariomycetes</taxon>
        <taxon>Hypocreomycetidae</taxon>
        <taxon>Hypocreales</taxon>
        <taxon>Ophiocordycipitaceae</taxon>
        <taxon>Purpureocillium</taxon>
    </lineage>
</organism>
<keyword evidence="13" id="KW-1185">Reference proteome</keyword>
<dbReference type="InterPro" id="IPR018108">
    <property type="entry name" value="MCP_transmembrane"/>
</dbReference>
<evidence type="ECO:0000256" key="10">
    <source>
        <dbReference type="RuleBase" id="RU000488"/>
    </source>
</evidence>
<feature type="compositionally biased region" description="Basic and acidic residues" evidence="11">
    <location>
        <begin position="99"/>
        <end position="108"/>
    </location>
</feature>
<feature type="repeat" description="Solcar" evidence="9">
    <location>
        <begin position="114"/>
        <end position="193"/>
    </location>
</feature>
<dbReference type="InterPro" id="IPR023395">
    <property type="entry name" value="MCP_dom_sf"/>
</dbReference>
<feature type="region of interest" description="Disordered" evidence="11">
    <location>
        <begin position="1"/>
        <end position="108"/>
    </location>
</feature>
<dbReference type="PANTHER" id="PTHR45618">
    <property type="entry name" value="MITOCHONDRIAL DICARBOXYLATE CARRIER-RELATED"/>
    <property type="match status" value="1"/>
</dbReference>
<keyword evidence="8 9" id="KW-0472">Membrane</keyword>
<protein>
    <recommendedName>
        <fullName evidence="14">Mitochondrial dicarboxylate transporter</fullName>
    </recommendedName>
</protein>
<feature type="compositionally biased region" description="Pro residues" evidence="11">
    <location>
        <begin position="46"/>
        <end position="62"/>
    </location>
</feature>
<accession>A0ABR0CA59</accession>
<evidence type="ECO:0000256" key="2">
    <source>
        <dbReference type="ARBA" id="ARBA00006375"/>
    </source>
</evidence>
<feature type="repeat" description="Solcar" evidence="9">
    <location>
        <begin position="303"/>
        <end position="386"/>
    </location>
</feature>
<comment type="subcellular location">
    <subcellularLocation>
        <location evidence="1">Membrane</location>
        <topology evidence="1">Multi-pass membrane protein</topology>
    </subcellularLocation>
</comment>
<keyword evidence="5" id="KW-0677">Repeat</keyword>
<evidence type="ECO:0000256" key="3">
    <source>
        <dbReference type="ARBA" id="ARBA00022448"/>
    </source>
</evidence>
<evidence type="ECO:0000313" key="12">
    <source>
        <dbReference type="EMBL" id="KAK4093120.1"/>
    </source>
</evidence>
<evidence type="ECO:0000256" key="6">
    <source>
        <dbReference type="ARBA" id="ARBA00022792"/>
    </source>
</evidence>
<dbReference type="EMBL" id="JAWRVI010000006">
    <property type="protein sequence ID" value="KAK4093120.1"/>
    <property type="molecule type" value="Genomic_DNA"/>
</dbReference>
<gene>
    <name evidence="12" type="ORF">Purlil1_2277</name>
</gene>
<evidence type="ECO:0000256" key="5">
    <source>
        <dbReference type="ARBA" id="ARBA00022737"/>
    </source>
</evidence>
<dbReference type="Gene3D" id="1.50.40.10">
    <property type="entry name" value="Mitochondrial carrier domain"/>
    <property type="match status" value="1"/>
</dbReference>
<feature type="repeat" description="Solcar" evidence="9">
    <location>
        <begin position="207"/>
        <end position="294"/>
    </location>
</feature>